<comment type="caution">
    <text evidence="3">The sequence shown here is derived from an EMBL/GenBank/DDBJ whole genome shotgun (WGS) entry which is preliminary data.</text>
</comment>
<keyword evidence="1" id="KW-0597">Phosphoprotein</keyword>
<dbReference type="PROSITE" id="PS50006">
    <property type="entry name" value="FHA_DOMAIN"/>
    <property type="match status" value="1"/>
</dbReference>
<dbReference type="InterPro" id="IPR008984">
    <property type="entry name" value="SMAD_FHA_dom_sf"/>
</dbReference>
<accession>A0A8J3JDI9</accession>
<evidence type="ECO:0000313" key="4">
    <source>
        <dbReference type="Proteomes" id="UP000612808"/>
    </source>
</evidence>
<dbReference type="EMBL" id="BOMB01000031">
    <property type="protein sequence ID" value="GID14487.1"/>
    <property type="molecule type" value="Genomic_DNA"/>
</dbReference>
<dbReference type="Gene3D" id="2.60.200.20">
    <property type="match status" value="1"/>
</dbReference>
<protein>
    <recommendedName>
        <fullName evidence="2">FHA domain-containing protein</fullName>
    </recommendedName>
</protein>
<evidence type="ECO:0000256" key="1">
    <source>
        <dbReference type="ARBA" id="ARBA00022553"/>
    </source>
</evidence>
<dbReference type="CDD" id="cd00060">
    <property type="entry name" value="FHA"/>
    <property type="match status" value="1"/>
</dbReference>
<dbReference type="InterPro" id="IPR000253">
    <property type="entry name" value="FHA_dom"/>
</dbReference>
<dbReference type="Proteomes" id="UP000612808">
    <property type="component" value="Unassembled WGS sequence"/>
</dbReference>
<organism evidence="3 4">
    <name type="scientific">Actinocatenispora rupis</name>
    <dbReference type="NCBI Taxonomy" id="519421"/>
    <lineage>
        <taxon>Bacteria</taxon>
        <taxon>Bacillati</taxon>
        <taxon>Actinomycetota</taxon>
        <taxon>Actinomycetes</taxon>
        <taxon>Micromonosporales</taxon>
        <taxon>Micromonosporaceae</taxon>
        <taxon>Actinocatenispora</taxon>
    </lineage>
</organism>
<sequence length="263" mass="29086">MHNVRRSSGHALRAGHDSLALGVPESVPGTIFALAVTGGIEMRPREGRTILFGRNSDDVHVCVGADDRGVSRQHGVLLCEDNRWWVRNTGRLPIRLPGSRLLFHGEDPVPLTAGYSPLFVRGARNRDHLLEVYVASTAGDRPTARHLDPTQPPRLWRLAPDERAVLTVLGQRYLRHEAHPQPLTWRQTAEALAELFPAAGWTAKRVEHHVVAVRTRLSRDGVAGLTREEVGEPVGNALNDNLLRELMLSTTLIPPDLALLDHP</sequence>
<keyword evidence="4" id="KW-1185">Reference proteome</keyword>
<evidence type="ECO:0000259" key="2">
    <source>
        <dbReference type="PROSITE" id="PS50006"/>
    </source>
</evidence>
<reference evidence="3" key="1">
    <citation type="submission" date="2021-01" db="EMBL/GenBank/DDBJ databases">
        <title>Whole genome shotgun sequence of Actinocatenispora rupis NBRC 107355.</title>
        <authorList>
            <person name="Komaki H."/>
            <person name="Tamura T."/>
        </authorList>
    </citation>
    <scope>NUCLEOTIDE SEQUENCE</scope>
    <source>
        <strain evidence="3">NBRC 107355</strain>
    </source>
</reference>
<gene>
    <name evidence="3" type="ORF">Aru02nite_53760</name>
</gene>
<name>A0A8J3JDI9_9ACTN</name>
<proteinExistence type="predicted"/>
<feature type="domain" description="FHA" evidence="2">
    <location>
        <begin position="50"/>
        <end position="101"/>
    </location>
</feature>
<dbReference type="SUPFAM" id="SSF49879">
    <property type="entry name" value="SMAD/FHA domain"/>
    <property type="match status" value="1"/>
</dbReference>
<evidence type="ECO:0000313" key="3">
    <source>
        <dbReference type="EMBL" id="GID14487.1"/>
    </source>
</evidence>
<dbReference type="AlphaFoldDB" id="A0A8J3JDI9"/>